<comment type="caution">
    <text evidence="4">The sequence shown here is derived from an EMBL/GenBank/DDBJ whole genome shotgun (WGS) entry which is preliminary data.</text>
</comment>
<feature type="region of interest" description="Disordered" evidence="1">
    <location>
        <begin position="1056"/>
        <end position="1105"/>
    </location>
</feature>
<dbReference type="InterPro" id="IPR008258">
    <property type="entry name" value="Transglycosylase_SLT_dom_1"/>
</dbReference>
<protein>
    <submittedName>
        <fullName evidence="4">Transglycosylase SLT domain-containing protein</fullName>
    </submittedName>
</protein>
<keyword evidence="2" id="KW-0472">Membrane</keyword>
<evidence type="ECO:0000259" key="3">
    <source>
        <dbReference type="Pfam" id="PF01464"/>
    </source>
</evidence>
<dbReference type="Gene3D" id="1.10.530.10">
    <property type="match status" value="1"/>
</dbReference>
<sequence>MPDYSAGTASVDIKPNFSGFVRSLRRDLDRVRADLGVDINPNLAGFSNRLSTELRRVNAELDVNIRPGSMTAFSAALQADLARINADLTVGITPDLDNSAVGRVESQLDTLTRDRIVSIIPRLDTSQTAMVTQLLDQLARDRTVDIHVNQSGGLSTIGSQADRASRSLSAMSGIRFAGLASGIAALVPVLLGAVGAAGGLAAAFAAIGGVGAIGGSGIIGAFSAMKDATEGASQAAQDHSRDLDQVADAQQRVLDSQHNEMDSLQRVEDAQKSLTQARVDAKDAMDNLNLSVKNGALSEKGAELAYRRAVRNLRKVQREAAQGKATGLDVEQAQYEVDTAAQNITNVRVQNQQTRRKADDANAKGVEGSDQVVAAQQSLVQAQYAAQQAQVQTAQAVRDLTRAQEDAAKSGLEAAGMTDKFQQALAKLSPNARDFVLQMQALGPAWKDLRLAVQDNLFAGLGDSFTEFANHQLPEMKNGFSQLATGMNTAIKDTLSSLDGLFTELVNNGTMQAFIDGMNQAMQGMAPFVTGLTDAFIQLGAIVGPHLGPFFEALGTAISEMAGPLGNIGAVFLDTLTSILPTLTDLVTAMADGLAPVLPVIGRLFDSLAQALIPLIPPISQILQILGNALADALNALAPYLPIIAQAFADVMAAVAPLVAPMAQIAGIFAGAIAQNISALATALAPVIEQFANGLQPVIPVLTNAFAELTPIFAEMAGILGEALADALMTIMPVLPELVTAWTDMLIAVAPLLPELARLGAEIFPILADILVAIAPHLVTLLENFTAFVNFVVPILIPAIQELATEISTGWDRIKGIWELMGRGLDLLREKFSEVIDRIKEIWRSLTDTFKKDGLGGVAAKAIEKAIDLLPGRAQGGIIDGPGTGTSDSILGVDGNGIPTARVSRGEYVVNARATAANLPLLEAINSGLPGLSEGGAVRGSANKSRSSAAGSSIVDSMAAIVAERFPGMQLTSGMRNTSDYHGAGKAADFSNGTDSTPEMRALAQFIATNYPDSLELIHSPFSANIKNGQNVGDGMSTYGAQTMAEHRNHVHWAIGSPVSPPAAQTRDQGPVATPATPEDAQDPSNYSPTGTYVGPSTVDTSMDTEAADSGLPEEYSLQGIFSKAGGILATGLLSAFGLENSILSSSNTYNRAANTAYQYYSDKSAAAADAGPVPDTTHSPTTEAAPATPEAPVAPQKHVYNPGGGAEQWRGTVLTVLRGTGRNDGLADRTIAQIGIESGGDPGATNDWDINAQNGTPSIGLLQVIKPTFDSYADPRFPGSQRDPEANIAAALNYVDDRYKGAANIWPTTAGYATGGWVFGEGTSTSDSNLARLSKGEFVVNARSAADNAGLLQAINAGAGLRAAALPAGLTPRGGDVRNVTRDHSVRFEGPVQVMDMDTLVREQDRWSSFQAQGAMAAL</sequence>
<feature type="compositionally biased region" description="Low complexity" evidence="1">
    <location>
        <begin position="1168"/>
        <end position="1196"/>
    </location>
</feature>
<name>A0ABV3FIH1_9NOCA</name>
<evidence type="ECO:0000313" key="5">
    <source>
        <dbReference type="Proteomes" id="UP001551658"/>
    </source>
</evidence>
<dbReference type="CDD" id="cd13402">
    <property type="entry name" value="LT_TF-like"/>
    <property type="match status" value="1"/>
</dbReference>
<dbReference type="RefSeq" id="WP_357987157.1">
    <property type="nucleotide sequence ID" value="NZ_JBFAIH010000031.1"/>
</dbReference>
<feature type="region of interest" description="Disordered" evidence="1">
    <location>
        <begin position="1168"/>
        <end position="1206"/>
    </location>
</feature>
<evidence type="ECO:0000256" key="1">
    <source>
        <dbReference type="SAM" id="MobiDB-lite"/>
    </source>
</evidence>
<dbReference type="Pfam" id="PF01464">
    <property type="entry name" value="SLT"/>
    <property type="match status" value="1"/>
</dbReference>
<organism evidence="4 5">
    <name type="scientific">Nocardia fusca</name>
    <dbReference type="NCBI Taxonomy" id="941183"/>
    <lineage>
        <taxon>Bacteria</taxon>
        <taxon>Bacillati</taxon>
        <taxon>Actinomycetota</taxon>
        <taxon>Actinomycetes</taxon>
        <taxon>Mycobacteriales</taxon>
        <taxon>Nocardiaceae</taxon>
        <taxon>Nocardia</taxon>
    </lineage>
</organism>
<dbReference type="InterPro" id="IPR023346">
    <property type="entry name" value="Lysozyme-like_dom_sf"/>
</dbReference>
<reference evidence="4 5" key="1">
    <citation type="submission" date="2024-06" db="EMBL/GenBank/DDBJ databases">
        <title>The Natural Products Discovery Center: Release of the First 8490 Sequenced Strains for Exploring Actinobacteria Biosynthetic Diversity.</title>
        <authorList>
            <person name="Kalkreuter E."/>
            <person name="Kautsar S.A."/>
            <person name="Yang D."/>
            <person name="Bader C.D."/>
            <person name="Teijaro C.N."/>
            <person name="Fluegel L."/>
            <person name="Davis C.M."/>
            <person name="Simpson J.R."/>
            <person name="Lauterbach L."/>
            <person name="Steele A.D."/>
            <person name="Gui C."/>
            <person name="Meng S."/>
            <person name="Li G."/>
            <person name="Viehrig K."/>
            <person name="Ye F."/>
            <person name="Su P."/>
            <person name="Kiefer A.F."/>
            <person name="Nichols A."/>
            <person name="Cepeda A.J."/>
            <person name="Yan W."/>
            <person name="Fan B."/>
            <person name="Jiang Y."/>
            <person name="Adhikari A."/>
            <person name="Zheng C.-J."/>
            <person name="Schuster L."/>
            <person name="Cowan T.M."/>
            <person name="Smanski M.J."/>
            <person name="Chevrette M.G."/>
            <person name="De Carvalho L.P.S."/>
            <person name="Shen B."/>
        </authorList>
    </citation>
    <scope>NUCLEOTIDE SEQUENCE [LARGE SCALE GENOMIC DNA]</scope>
    <source>
        <strain evidence="4 5">NPDC050671</strain>
    </source>
</reference>
<keyword evidence="2" id="KW-1133">Transmembrane helix</keyword>
<accession>A0ABV3FIH1</accession>
<evidence type="ECO:0000256" key="2">
    <source>
        <dbReference type="SAM" id="Phobius"/>
    </source>
</evidence>
<proteinExistence type="predicted"/>
<feature type="transmembrane region" description="Helical" evidence="2">
    <location>
        <begin position="173"/>
        <end position="194"/>
    </location>
</feature>
<keyword evidence="2" id="KW-0812">Transmembrane</keyword>
<evidence type="ECO:0000313" key="4">
    <source>
        <dbReference type="EMBL" id="MEV0367505.1"/>
    </source>
</evidence>
<dbReference type="Proteomes" id="UP001551658">
    <property type="component" value="Unassembled WGS sequence"/>
</dbReference>
<keyword evidence="5" id="KW-1185">Reference proteome</keyword>
<feature type="domain" description="Transglycosylase SLT" evidence="3">
    <location>
        <begin position="1236"/>
        <end position="1316"/>
    </location>
</feature>
<feature type="transmembrane region" description="Helical" evidence="2">
    <location>
        <begin position="200"/>
        <end position="222"/>
    </location>
</feature>
<dbReference type="SUPFAM" id="SSF53955">
    <property type="entry name" value="Lysozyme-like"/>
    <property type="match status" value="1"/>
</dbReference>
<gene>
    <name evidence="4" type="ORF">AB0H72_32950</name>
</gene>
<dbReference type="EMBL" id="JBFAIH010000031">
    <property type="protein sequence ID" value="MEV0367505.1"/>
    <property type="molecule type" value="Genomic_DNA"/>
</dbReference>